<proteinExistence type="inferred from homology"/>
<evidence type="ECO:0000259" key="6">
    <source>
        <dbReference type="Pfam" id="PF04130"/>
    </source>
</evidence>
<reference evidence="8" key="3">
    <citation type="journal article" date="2021" name="World Allergy Organ. J.">
        <title>Chromosome-level assembly of Dermatophagoides farinae genome and transcriptome reveals two novel allergens Der f 37 and Der f 39.</title>
        <authorList>
            <person name="Chen J."/>
            <person name="Cai Z."/>
            <person name="Fan D."/>
            <person name="Hu J."/>
            <person name="Hou Y."/>
            <person name="He Y."/>
            <person name="Zhang Z."/>
            <person name="Zhao Z."/>
            <person name="Gao P."/>
            <person name="Hu W."/>
            <person name="Sun J."/>
            <person name="Li J."/>
            <person name="Ji K."/>
        </authorList>
    </citation>
    <scope>NUCLEOTIDE SEQUENCE</scope>
    <source>
        <strain evidence="8">JKM2019</strain>
    </source>
</reference>
<organism evidence="9 10">
    <name type="scientific">Dermatophagoides farinae</name>
    <name type="common">American house dust mite</name>
    <dbReference type="NCBI Taxonomy" id="6954"/>
    <lineage>
        <taxon>Eukaryota</taxon>
        <taxon>Metazoa</taxon>
        <taxon>Ecdysozoa</taxon>
        <taxon>Arthropoda</taxon>
        <taxon>Chelicerata</taxon>
        <taxon>Arachnida</taxon>
        <taxon>Acari</taxon>
        <taxon>Acariformes</taxon>
        <taxon>Sarcoptiformes</taxon>
        <taxon>Astigmata</taxon>
        <taxon>Psoroptidia</taxon>
        <taxon>Analgoidea</taxon>
        <taxon>Pyroglyphidae</taxon>
        <taxon>Dermatophagoidinae</taxon>
        <taxon>Dermatophagoides</taxon>
    </lineage>
</organism>
<reference evidence="9" key="1">
    <citation type="submission" date="2013-05" db="EMBL/GenBank/DDBJ databases">
        <authorList>
            <person name="Yim A.K.Y."/>
            <person name="Chan T.F."/>
            <person name="Ji K.M."/>
            <person name="Liu X.Y."/>
            <person name="Zhou J.W."/>
            <person name="Li R.Q."/>
            <person name="Yang K.Y."/>
            <person name="Li J."/>
            <person name="Li M."/>
            <person name="Law P.T.W."/>
            <person name="Wu Y.L."/>
            <person name="Cai Z.L."/>
            <person name="Qin H."/>
            <person name="Bao Y."/>
            <person name="Leung R.K.K."/>
            <person name="Ng P.K.S."/>
            <person name="Zou J."/>
            <person name="Zhong X.J."/>
            <person name="Ran P.X."/>
            <person name="Zhong N.S."/>
            <person name="Liu Z.G."/>
            <person name="Tsui S.K.W."/>
        </authorList>
    </citation>
    <scope>NUCLEOTIDE SEQUENCE</scope>
    <source>
        <strain evidence="9">Derf</strain>
        <tissue evidence="9">Whole organism</tissue>
    </source>
</reference>
<keyword evidence="4" id="KW-0493">Microtubule</keyword>
<dbReference type="PANTHER" id="PTHR19302">
    <property type="entry name" value="GAMMA TUBULIN COMPLEX PROTEIN"/>
    <property type="match status" value="1"/>
</dbReference>
<dbReference type="InterPro" id="IPR042241">
    <property type="entry name" value="GCP_C_sf"/>
</dbReference>
<protein>
    <submittedName>
        <fullName evidence="8">Gamma-tubulin complex component 2-like protein</fullName>
    </submittedName>
    <submittedName>
        <fullName evidence="9">Gamma-tubulin complex component 3</fullName>
    </submittedName>
</protein>
<comment type="similarity">
    <text evidence="2">Belongs to the TUBGCP family.</text>
</comment>
<reference evidence="8" key="2">
    <citation type="submission" date="2020-06" db="EMBL/GenBank/DDBJ databases">
        <authorList>
            <person name="Ji K."/>
            <person name="Li J."/>
        </authorList>
    </citation>
    <scope>NUCLEOTIDE SEQUENCE</scope>
    <source>
        <strain evidence="8">JKM2019</strain>
        <tissue evidence="8">Whole body</tissue>
    </source>
</reference>
<dbReference type="GO" id="GO:0051011">
    <property type="term" value="F:microtubule minus-end binding"/>
    <property type="evidence" value="ECO:0007669"/>
    <property type="project" value="TreeGrafter"/>
</dbReference>
<dbReference type="AlphaFoldDB" id="A0A922IB81"/>
<dbReference type="Gene3D" id="1.20.120.1900">
    <property type="entry name" value="Gamma-tubulin complex, C-terminal domain"/>
    <property type="match status" value="1"/>
</dbReference>
<dbReference type="Pfam" id="PF04130">
    <property type="entry name" value="GCP_C_terminal"/>
    <property type="match status" value="1"/>
</dbReference>
<keyword evidence="5" id="KW-0206">Cytoskeleton</keyword>
<dbReference type="GO" id="GO:0007020">
    <property type="term" value="P:microtubule nucleation"/>
    <property type="evidence" value="ECO:0007669"/>
    <property type="project" value="InterPro"/>
</dbReference>
<dbReference type="GO" id="GO:0000278">
    <property type="term" value="P:mitotic cell cycle"/>
    <property type="evidence" value="ECO:0007669"/>
    <property type="project" value="TreeGrafter"/>
</dbReference>
<name>A0A922IB81_DERFA</name>
<dbReference type="InterPro" id="IPR041470">
    <property type="entry name" value="GCP_N"/>
</dbReference>
<dbReference type="OrthoDB" id="5860513at2759"/>
<evidence type="ECO:0000313" key="10">
    <source>
        <dbReference type="Proteomes" id="UP000790347"/>
    </source>
</evidence>
<dbReference type="InterPro" id="IPR040457">
    <property type="entry name" value="GCP_C"/>
</dbReference>
<keyword evidence="3" id="KW-0963">Cytoplasm</keyword>
<feature type="domain" description="Gamma tubulin complex component C-terminal" evidence="6">
    <location>
        <begin position="507"/>
        <end position="814"/>
    </location>
</feature>
<feature type="domain" description="Gamma tubulin complex component protein N-terminal" evidence="7">
    <location>
        <begin position="198"/>
        <end position="503"/>
    </location>
</feature>
<dbReference type="Pfam" id="PF17681">
    <property type="entry name" value="GCP_N_terminal"/>
    <property type="match status" value="1"/>
</dbReference>
<gene>
    <name evidence="9" type="primary">TUBGCP3_1</name>
    <name evidence="9" type="ORF">DERF_001107</name>
    <name evidence="8" type="ORF">HUG17_4343</name>
</gene>
<evidence type="ECO:0000256" key="4">
    <source>
        <dbReference type="ARBA" id="ARBA00022701"/>
    </source>
</evidence>
<dbReference type="GO" id="GO:0051225">
    <property type="term" value="P:spindle assembly"/>
    <property type="evidence" value="ECO:0007669"/>
    <property type="project" value="TreeGrafter"/>
</dbReference>
<evidence type="ECO:0000256" key="2">
    <source>
        <dbReference type="ARBA" id="ARBA00010337"/>
    </source>
</evidence>
<dbReference type="GO" id="GO:0000930">
    <property type="term" value="C:gamma-tubulin complex"/>
    <property type="evidence" value="ECO:0007669"/>
    <property type="project" value="TreeGrafter"/>
</dbReference>
<keyword evidence="10" id="KW-1185">Reference proteome</keyword>
<dbReference type="GO" id="GO:0031122">
    <property type="term" value="P:cytoplasmic microtubule organization"/>
    <property type="evidence" value="ECO:0007669"/>
    <property type="project" value="TreeGrafter"/>
</dbReference>
<evidence type="ECO:0000256" key="1">
    <source>
        <dbReference type="ARBA" id="ARBA00004245"/>
    </source>
</evidence>
<evidence type="ECO:0000313" key="9">
    <source>
        <dbReference type="EMBL" id="KAH9527061.1"/>
    </source>
</evidence>
<comment type="subcellular location">
    <subcellularLocation>
        <location evidence="1">Cytoplasm</location>
        <location evidence="1">Cytoskeleton</location>
    </subcellularLocation>
</comment>
<dbReference type="PANTHER" id="PTHR19302:SF14">
    <property type="entry name" value="GAMMA-TUBULIN COMPLEX COMPONENT 3"/>
    <property type="match status" value="1"/>
</dbReference>
<evidence type="ECO:0000259" key="7">
    <source>
        <dbReference type="Pfam" id="PF17681"/>
    </source>
</evidence>
<dbReference type="EMBL" id="SDOV01000004">
    <property type="protein sequence ID" value="KAH7641299.1"/>
    <property type="molecule type" value="Genomic_DNA"/>
</dbReference>
<dbReference type="GO" id="GO:0005874">
    <property type="term" value="C:microtubule"/>
    <property type="evidence" value="ECO:0007669"/>
    <property type="project" value="UniProtKB-KW"/>
</dbReference>
<dbReference type="GO" id="GO:0043015">
    <property type="term" value="F:gamma-tubulin binding"/>
    <property type="evidence" value="ECO:0007669"/>
    <property type="project" value="InterPro"/>
</dbReference>
<dbReference type="Proteomes" id="UP000790347">
    <property type="component" value="Unassembled WGS sequence"/>
</dbReference>
<dbReference type="Proteomes" id="UP000828236">
    <property type="component" value="Unassembled WGS sequence"/>
</dbReference>
<evidence type="ECO:0000313" key="8">
    <source>
        <dbReference type="EMBL" id="KAH7641299.1"/>
    </source>
</evidence>
<accession>A0A922IB81</accession>
<reference evidence="9" key="4">
    <citation type="journal article" date="2022" name="Res Sq">
        <title>Comparative Genomics Reveals Insights into the Divergent Evolution of Astigmatic Mites and Household Pest Adaptations.</title>
        <authorList>
            <person name="Xiong Q."/>
            <person name="Wan A.T.-Y."/>
            <person name="Liu X.-Y."/>
            <person name="Fung C.S.-H."/>
            <person name="Xiao X."/>
            <person name="Malainual N."/>
            <person name="Hou J."/>
            <person name="Wang L."/>
            <person name="Wang M."/>
            <person name="Yang K."/>
            <person name="Cui Y."/>
            <person name="Leung E."/>
            <person name="Nong W."/>
            <person name="Shin S.-K."/>
            <person name="Au S."/>
            <person name="Jeong K.Y."/>
            <person name="Chew F.T."/>
            <person name="Hui J."/>
            <person name="Leung T.F."/>
            <person name="Tungtrongchitr A."/>
            <person name="Zhong N."/>
            <person name="Liu Z."/>
            <person name="Tsui S."/>
        </authorList>
    </citation>
    <scope>NUCLEOTIDE SEQUENCE</scope>
    <source>
        <strain evidence="9">Derf</strain>
        <tissue evidence="9">Whole organism</tissue>
    </source>
</reference>
<dbReference type="EMBL" id="ASGP02000001">
    <property type="protein sequence ID" value="KAH9527061.1"/>
    <property type="molecule type" value="Genomic_DNA"/>
</dbReference>
<evidence type="ECO:0000256" key="5">
    <source>
        <dbReference type="ARBA" id="ARBA00023212"/>
    </source>
</evidence>
<sequence length="821" mass="97122">MNQNDREQEMSNESNRRLLSLVTRLCSTLVPNESDNFDKICQYSLDLISKKKITIEDCEEQYILSKIRHSFLKKLSVEEWNRFEDLYLHLKSSLPKSFNIRQLLYCLFLLSNSSSNDSATIFSISNSIETMKIAKNDLDLEYRHSHHFGNNGDGRNNQSLNRMTTNPRHTVHVYTDNNNENDHHYNGKIRSKYTLLAKDLISIFQGLHGKHINLPDDSKYSITFGRNDLFYMNEIYFAKRLSVLGQNFKTIKTFSQTSMNTTSKGFVVQSFGSSLNDEINNFYKLMTSIQANFHKSEQTAVTLHKLCFWTTESFICFEALINLIGKCRSKKGGALISIVYDMMHHGDPLVRECYRKILSKVVKPIRKMLNHWIFYGELKDEYKEFFISTNDKDGKNVITTSLCDVFWFDQYSINNSMLPGFINKAQAYKILITGKAISMLREVSMNRVSAVLPLYDQLKNSFENSNLEILFDQKYSSEANDFAGLLDYVYKEISQTALNILNAKYQLYEHFIAHKRFLLFEQGDFISYLMELLFPIINRPANKIRPYTLSQTLENAIRKTSAQCYEQSNDILSRIDIYFDPQFPMENAWDILTLKYRIDGPIGTIFNQQSQVIYTKLFALFWRTKTIEFSLNKCWIDLKNISTQLRMASFLRLSSNHFNYLLYQILSFTKTIEQYFNYLLESRWTQVKNELDQPRNLNKLIKIHHVFLQNLMAKFFFENLLRQHNVINKLILSFIDKLESFINDIVYNNQNVERFWNDQMDEYRKEIEENYNFWLHNFARMLHKEISLFLELLIDTDEDDHRELCFSIDFNKYYKMQHVIN</sequence>
<comment type="caution">
    <text evidence="9">The sequence shown here is derived from an EMBL/GenBank/DDBJ whole genome shotgun (WGS) entry which is preliminary data.</text>
</comment>
<dbReference type="GO" id="GO:0000922">
    <property type="term" value="C:spindle pole"/>
    <property type="evidence" value="ECO:0007669"/>
    <property type="project" value="InterPro"/>
</dbReference>
<evidence type="ECO:0000256" key="3">
    <source>
        <dbReference type="ARBA" id="ARBA00022490"/>
    </source>
</evidence>
<dbReference type="InterPro" id="IPR007259">
    <property type="entry name" value="GCP"/>
</dbReference>
<dbReference type="GO" id="GO:0051321">
    <property type="term" value="P:meiotic cell cycle"/>
    <property type="evidence" value="ECO:0007669"/>
    <property type="project" value="TreeGrafter"/>
</dbReference>